<evidence type="ECO:0000313" key="2">
    <source>
        <dbReference type="Proteomes" id="UP000243978"/>
    </source>
</evidence>
<proteinExistence type="predicted"/>
<evidence type="ECO:0000313" key="1">
    <source>
        <dbReference type="EMBL" id="PTX54711.1"/>
    </source>
</evidence>
<protein>
    <submittedName>
        <fullName evidence="1">Uncharacterized protein</fullName>
    </submittedName>
</protein>
<dbReference type="EMBL" id="QBKS01000002">
    <property type="protein sequence ID" value="PTX54711.1"/>
    <property type="molecule type" value="Genomic_DNA"/>
</dbReference>
<sequence length="126" mass="13557">MLQDRNLEDQAEPVSALRLVGARDGPLLQVICAPDLLDAAMDELQGLPALVYLRGELRLQSCAFEGASDDRVTHTIHPEGATAIEACEAIIAHAARLKMLPSRAAARLGQNYRDARKILEASAQSA</sequence>
<dbReference type="AlphaFoldDB" id="A0A2T6BF81"/>
<dbReference type="Proteomes" id="UP000243978">
    <property type="component" value="Unassembled WGS sequence"/>
</dbReference>
<name>A0A2T6BF81_9RHOB</name>
<keyword evidence="2" id="KW-1185">Reference proteome</keyword>
<dbReference type="RefSeq" id="WP_107847015.1">
    <property type="nucleotide sequence ID" value="NZ_QBKS01000002.1"/>
</dbReference>
<gene>
    <name evidence="1" type="ORF">C8N43_3531</name>
</gene>
<organism evidence="1 2">
    <name type="scientific">Litoreibacter ponti</name>
    <dbReference type="NCBI Taxonomy" id="1510457"/>
    <lineage>
        <taxon>Bacteria</taxon>
        <taxon>Pseudomonadati</taxon>
        <taxon>Pseudomonadota</taxon>
        <taxon>Alphaproteobacteria</taxon>
        <taxon>Rhodobacterales</taxon>
        <taxon>Roseobacteraceae</taxon>
        <taxon>Litoreibacter</taxon>
    </lineage>
</organism>
<comment type="caution">
    <text evidence="1">The sequence shown here is derived from an EMBL/GenBank/DDBJ whole genome shotgun (WGS) entry which is preliminary data.</text>
</comment>
<reference evidence="1 2" key="1">
    <citation type="submission" date="2018-04" db="EMBL/GenBank/DDBJ databases">
        <title>Genomic Encyclopedia of Archaeal and Bacterial Type Strains, Phase II (KMG-II): from individual species to whole genera.</title>
        <authorList>
            <person name="Goeker M."/>
        </authorList>
    </citation>
    <scope>NUCLEOTIDE SEQUENCE [LARGE SCALE GENOMIC DNA]</scope>
    <source>
        <strain evidence="1 2">DSM 100977</strain>
    </source>
</reference>
<accession>A0A2T6BF81</accession>